<evidence type="ECO:0000313" key="2">
    <source>
        <dbReference type="Proteomes" id="UP001163046"/>
    </source>
</evidence>
<comment type="caution">
    <text evidence="1">The sequence shown here is derived from an EMBL/GenBank/DDBJ whole genome shotgun (WGS) entry which is preliminary data.</text>
</comment>
<gene>
    <name evidence="1" type="ORF">OS493_020849</name>
</gene>
<sequence>MEEIFGLICVPKKQHERHINIHYNHAHIKNYARFALGKSSILQGKNLVIRCAIDDKAYVRCGTSEGFSRPLHTPVNLNSSPDSQFQLPSSDYPDSVGYVSPGVILMVNNMKVEHKGRDKFVATCYSCSHLQAEA</sequence>
<keyword evidence="2" id="KW-1185">Reference proteome</keyword>
<proteinExistence type="predicted"/>
<dbReference type="Proteomes" id="UP001163046">
    <property type="component" value="Unassembled WGS sequence"/>
</dbReference>
<dbReference type="EMBL" id="MU827790">
    <property type="protein sequence ID" value="KAJ7331147.1"/>
    <property type="molecule type" value="Genomic_DNA"/>
</dbReference>
<evidence type="ECO:0000313" key="1">
    <source>
        <dbReference type="EMBL" id="KAJ7331147.1"/>
    </source>
</evidence>
<dbReference type="AlphaFoldDB" id="A0A9W9YEP2"/>
<name>A0A9W9YEP2_9CNID</name>
<dbReference type="OrthoDB" id="10184286at2759"/>
<reference evidence="1" key="1">
    <citation type="submission" date="2023-01" db="EMBL/GenBank/DDBJ databases">
        <title>Genome assembly of the deep-sea coral Lophelia pertusa.</title>
        <authorList>
            <person name="Herrera S."/>
            <person name="Cordes E."/>
        </authorList>
    </citation>
    <scope>NUCLEOTIDE SEQUENCE</scope>
    <source>
        <strain evidence="1">USNM1676648</strain>
        <tissue evidence="1">Polyp</tissue>
    </source>
</reference>
<organism evidence="1 2">
    <name type="scientific">Desmophyllum pertusum</name>
    <dbReference type="NCBI Taxonomy" id="174260"/>
    <lineage>
        <taxon>Eukaryota</taxon>
        <taxon>Metazoa</taxon>
        <taxon>Cnidaria</taxon>
        <taxon>Anthozoa</taxon>
        <taxon>Hexacorallia</taxon>
        <taxon>Scleractinia</taxon>
        <taxon>Caryophylliina</taxon>
        <taxon>Caryophylliidae</taxon>
        <taxon>Desmophyllum</taxon>
    </lineage>
</organism>
<protein>
    <submittedName>
        <fullName evidence="1">Uncharacterized protein</fullName>
    </submittedName>
</protein>
<accession>A0A9W9YEP2</accession>